<dbReference type="PANTHER" id="PTHR15549">
    <property type="entry name" value="PAIRED IMMUNOGLOBULIN-LIKE TYPE 2 RECEPTOR"/>
    <property type="match status" value="1"/>
</dbReference>
<keyword evidence="2 6" id="KW-0812">Transmembrane</keyword>
<dbReference type="GO" id="GO:0071944">
    <property type="term" value="C:cell periphery"/>
    <property type="evidence" value="ECO:0007669"/>
    <property type="project" value="UniProtKB-ARBA"/>
</dbReference>
<feature type="transmembrane region" description="Helical" evidence="6">
    <location>
        <begin position="75"/>
        <end position="98"/>
    </location>
</feature>
<evidence type="ECO:0000313" key="8">
    <source>
        <dbReference type="Proteomes" id="UP001265746"/>
    </source>
</evidence>
<dbReference type="Proteomes" id="UP001265746">
    <property type="component" value="Unassembled WGS sequence"/>
</dbReference>
<proteinExistence type="predicted"/>
<dbReference type="PANTHER" id="PTHR15549:SF30">
    <property type="entry name" value="MID2 DOMAIN-CONTAINING PROTEIN"/>
    <property type="match status" value="1"/>
</dbReference>
<organism evidence="7 8">
    <name type="scientific">Phomopsis amygdali</name>
    <name type="common">Fusicoccum amygdali</name>
    <dbReference type="NCBI Taxonomy" id="1214568"/>
    <lineage>
        <taxon>Eukaryota</taxon>
        <taxon>Fungi</taxon>
        <taxon>Dikarya</taxon>
        <taxon>Ascomycota</taxon>
        <taxon>Pezizomycotina</taxon>
        <taxon>Sordariomycetes</taxon>
        <taxon>Sordariomycetidae</taxon>
        <taxon>Diaporthales</taxon>
        <taxon>Diaporthaceae</taxon>
        <taxon>Diaporthe</taxon>
    </lineage>
</organism>
<dbReference type="EMBL" id="JAUJFL010000012">
    <property type="protein sequence ID" value="KAK2596007.1"/>
    <property type="molecule type" value="Genomic_DNA"/>
</dbReference>
<protein>
    <recommendedName>
        <fullName evidence="9">Mid2 domain-containing protein</fullName>
    </recommendedName>
</protein>
<evidence type="ECO:0000256" key="6">
    <source>
        <dbReference type="SAM" id="Phobius"/>
    </source>
</evidence>
<gene>
    <name evidence="7" type="ORF">N8I77_013519</name>
</gene>
<comment type="caution">
    <text evidence="7">The sequence shown here is derived from an EMBL/GenBank/DDBJ whole genome shotgun (WGS) entry which is preliminary data.</text>
</comment>
<feature type="region of interest" description="Disordered" evidence="5">
    <location>
        <begin position="1"/>
        <end position="70"/>
    </location>
</feature>
<dbReference type="GO" id="GO:0016020">
    <property type="term" value="C:membrane"/>
    <property type="evidence" value="ECO:0007669"/>
    <property type="project" value="UniProtKB-SubCell"/>
</dbReference>
<keyword evidence="8" id="KW-1185">Reference proteome</keyword>
<evidence type="ECO:0000256" key="5">
    <source>
        <dbReference type="SAM" id="MobiDB-lite"/>
    </source>
</evidence>
<keyword evidence="3 6" id="KW-1133">Transmembrane helix</keyword>
<evidence type="ECO:0000256" key="1">
    <source>
        <dbReference type="ARBA" id="ARBA00004167"/>
    </source>
</evidence>
<dbReference type="AlphaFoldDB" id="A0AAD9VWG1"/>
<name>A0AAD9VWG1_PHOAM</name>
<reference evidence="7" key="1">
    <citation type="submission" date="2023-06" db="EMBL/GenBank/DDBJ databases">
        <authorList>
            <person name="Noh H."/>
        </authorList>
    </citation>
    <scope>NUCLEOTIDE SEQUENCE</scope>
    <source>
        <strain evidence="7">DUCC20226</strain>
    </source>
</reference>
<accession>A0AAD9VWG1</accession>
<evidence type="ECO:0000256" key="4">
    <source>
        <dbReference type="ARBA" id="ARBA00023136"/>
    </source>
</evidence>
<evidence type="ECO:0000256" key="3">
    <source>
        <dbReference type="ARBA" id="ARBA00022989"/>
    </source>
</evidence>
<evidence type="ECO:0008006" key="9">
    <source>
        <dbReference type="Google" id="ProtNLM"/>
    </source>
</evidence>
<feature type="compositionally biased region" description="Low complexity" evidence="5">
    <location>
        <begin position="17"/>
        <end position="39"/>
    </location>
</feature>
<dbReference type="InterPro" id="IPR051694">
    <property type="entry name" value="Immunoregulatory_rcpt-like"/>
</dbReference>
<evidence type="ECO:0000256" key="2">
    <source>
        <dbReference type="ARBA" id="ARBA00022692"/>
    </source>
</evidence>
<keyword evidence="4 6" id="KW-0472">Membrane</keyword>
<sequence length="139" mass="14699">MSESHPPSDGNTETKLTSSHAATQTSSSVLETSEISSLSGSHPYSFPTVPTAPYPSSTITDPHPSDAGAGGLNKAIIAGVVVGGVAFVAVVVFGIWFWRKVKKQQDDDDISMVGMPRTEDVPMGMRNGIRLVRGNTDRI</sequence>
<comment type="subcellular location">
    <subcellularLocation>
        <location evidence="1">Membrane</location>
        <topology evidence="1">Single-pass membrane protein</topology>
    </subcellularLocation>
</comment>
<feature type="compositionally biased region" description="Polar residues" evidence="5">
    <location>
        <begin position="1"/>
        <end position="16"/>
    </location>
</feature>
<evidence type="ECO:0000313" key="7">
    <source>
        <dbReference type="EMBL" id="KAK2596007.1"/>
    </source>
</evidence>